<dbReference type="AlphaFoldDB" id="A0AAE3CKR8"/>
<dbReference type="InterPro" id="IPR052393">
    <property type="entry name" value="Cadmium-induced_rsp"/>
</dbReference>
<dbReference type="PROSITE" id="PS51819">
    <property type="entry name" value="VOC"/>
    <property type="match status" value="1"/>
</dbReference>
<protein>
    <submittedName>
        <fullName evidence="2">Glyoxalase/bleomycin resistance/dioxygenase family protein</fullName>
    </submittedName>
</protein>
<dbReference type="PANTHER" id="PTHR41294:SF1">
    <property type="entry name" value="CADMIUM-INDUCED PROTEIN CADI"/>
    <property type="match status" value="1"/>
</dbReference>
<evidence type="ECO:0000313" key="3">
    <source>
        <dbReference type="Proteomes" id="UP001197378"/>
    </source>
</evidence>
<dbReference type="EMBL" id="JAAXYO010000182">
    <property type="protein sequence ID" value="MBU2789123.1"/>
    <property type="molecule type" value="Genomic_DNA"/>
</dbReference>
<gene>
    <name evidence="2" type="ORF">HFQ13_13060</name>
</gene>
<dbReference type="RefSeq" id="WP_215871474.1">
    <property type="nucleotide sequence ID" value="NZ_JAAXYO010000182.1"/>
</dbReference>
<evidence type="ECO:0000259" key="1">
    <source>
        <dbReference type="PROSITE" id="PS51819"/>
    </source>
</evidence>
<dbReference type="SUPFAM" id="SSF54593">
    <property type="entry name" value="Glyoxalase/Bleomycin resistance protein/Dihydroxybiphenyl dioxygenase"/>
    <property type="match status" value="1"/>
</dbReference>
<feature type="domain" description="VOC" evidence="1">
    <location>
        <begin position="10"/>
        <end position="129"/>
    </location>
</feature>
<keyword evidence="3" id="KW-1185">Reference proteome</keyword>
<dbReference type="Pfam" id="PF00903">
    <property type="entry name" value="Glyoxalase"/>
    <property type="match status" value="1"/>
</dbReference>
<reference evidence="2" key="1">
    <citation type="journal article" date="2021" name="ISME J.">
        <title>Genomic evolution of the class Acidithiobacillia: deep-branching Proteobacteria living in extreme acidic conditions.</title>
        <authorList>
            <person name="Moya-Beltran A."/>
            <person name="Beard S."/>
            <person name="Rojas-Villalobos C."/>
            <person name="Issotta F."/>
            <person name="Gallardo Y."/>
            <person name="Ulloa R."/>
            <person name="Giaveno A."/>
            <person name="Degli Esposti M."/>
            <person name="Johnson D.B."/>
            <person name="Quatrini R."/>
        </authorList>
    </citation>
    <scope>NUCLEOTIDE SEQUENCE</scope>
    <source>
        <strain evidence="2">VAN18-1</strain>
    </source>
</reference>
<accession>A0AAE3CKR8</accession>
<organism evidence="2 3">
    <name type="scientific">Igneacidithiobacillus copahuensis</name>
    <dbReference type="NCBI Taxonomy" id="2724909"/>
    <lineage>
        <taxon>Bacteria</taxon>
        <taxon>Pseudomonadati</taxon>
        <taxon>Pseudomonadota</taxon>
        <taxon>Acidithiobacillia</taxon>
        <taxon>Acidithiobacillales</taxon>
        <taxon>Acidithiobacillaceae</taxon>
        <taxon>Igneacidithiobacillus</taxon>
    </lineage>
</organism>
<evidence type="ECO:0000313" key="2">
    <source>
        <dbReference type="EMBL" id="MBU2789123.1"/>
    </source>
</evidence>
<proteinExistence type="predicted"/>
<comment type="caution">
    <text evidence="2">The sequence shown here is derived from an EMBL/GenBank/DDBJ whole genome shotgun (WGS) entry which is preliminary data.</text>
</comment>
<dbReference type="Proteomes" id="UP001197378">
    <property type="component" value="Unassembled WGS sequence"/>
</dbReference>
<dbReference type="InterPro" id="IPR037523">
    <property type="entry name" value="VOC_core"/>
</dbReference>
<dbReference type="InterPro" id="IPR029068">
    <property type="entry name" value="Glyas_Bleomycin-R_OHBP_Dase"/>
</dbReference>
<dbReference type="PANTHER" id="PTHR41294">
    <property type="entry name" value="CADMIUM-INDUCED PROTEIN CADI"/>
    <property type="match status" value="1"/>
</dbReference>
<name>A0AAE3CKR8_9PROT</name>
<dbReference type="InterPro" id="IPR004360">
    <property type="entry name" value="Glyas_Fos-R_dOase_dom"/>
</dbReference>
<sequence>MMEAIVPGSLEFHISIRVADLARSTEFYTHLFGVEPKDRKERFSTFLVPNLHLNFVILVNDRDNALDTYSLYHLGLGVPDRAAVIKSYHRALAAGAEIVKPPRSTWRGTPLHELWLRDPTGYLIEIYARMSAEELAGMPVDQEPTYLVPGTEPSGG</sequence>
<dbReference type="Gene3D" id="3.10.180.10">
    <property type="entry name" value="2,3-Dihydroxybiphenyl 1,2-Dioxygenase, domain 1"/>
    <property type="match status" value="1"/>
</dbReference>
<dbReference type="GO" id="GO:0046686">
    <property type="term" value="P:response to cadmium ion"/>
    <property type="evidence" value="ECO:0007669"/>
    <property type="project" value="TreeGrafter"/>
</dbReference>